<proteinExistence type="inferred from homology"/>
<dbReference type="InterPro" id="IPR050515">
    <property type="entry name" value="Beta-lactam/transpept"/>
</dbReference>
<dbReference type="eggNOG" id="COG0768">
    <property type="taxonomic scope" value="Bacteria"/>
</dbReference>
<evidence type="ECO:0000256" key="12">
    <source>
        <dbReference type="ARBA" id="ARBA00023136"/>
    </source>
</evidence>
<dbReference type="AlphaFoldDB" id="K4LFJ5"/>
<evidence type="ECO:0000256" key="11">
    <source>
        <dbReference type="ARBA" id="ARBA00022989"/>
    </source>
</evidence>
<evidence type="ECO:0000256" key="1">
    <source>
        <dbReference type="ARBA" id="ARBA00004167"/>
    </source>
</evidence>
<dbReference type="PANTHER" id="PTHR30627">
    <property type="entry name" value="PEPTIDOGLYCAN D,D-TRANSPEPTIDASE"/>
    <property type="match status" value="1"/>
</dbReference>
<dbReference type="Gene3D" id="3.90.1310.10">
    <property type="entry name" value="Penicillin-binding protein 2a (Domain 2)"/>
    <property type="match status" value="1"/>
</dbReference>
<feature type="domain" description="Penicillin-binding protein transpeptidase" evidence="17">
    <location>
        <begin position="272"/>
        <end position="651"/>
    </location>
</feature>
<evidence type="ECO:0000256" key="16">
    <source>
        <dbReference type="SAM" id="Phobius"/>
    </source>
</evidence>
<dbReference type="Pfam" id="PF03717">
    <property type="entry name" value="PBP_dimer"/>
    <property type="match status" value="1"/>
</dbReference>
<dbReference type="GO" id="GO:0071972">
    <property type="term" value="F:peptidoglycan L,D-transpeptidase activity"/>
    <property type="evidence" value="ECO:0007669"/>
    <property type="project" value="TreeGrafter"/>
</dbReference>
<dbReference type="PANTHER" id="PTHR30627:SF2">
    <property type="entry name" value="PEPTIDOGLYCAN D,D-TRANSPEPTIDASE MRDA"/>
    <property type="match status" value="1"/>
</dbReference>
<dbReference type="GO" id="GO:0008658">
    <property type="term" value="F:penicillin binding"/>
    <property type="evidence" value="ECO:0007669"/>
    <property type="project" value="InterPro"/>
</dbReference>
<dbReference type="GO" id="GO:0009002">
    <property type="term" value="F:serine-type D-Ala-D-Ala carboxypeptidase activity"/>
    <property type="evidence" value="ECO:0007669"/>
    <property type="project" value="InterPro"/>
</dbReference>
<comment type="similarity">
    <text evidence="3">Belongs to the transpeptidase family.</text>
</comment>
<dbReference type="Gene3D" id="3.40.710.10">
    <property type="entry name" value="DD-peptidase/beta-lactamase superfamily"/>
    <property type="match status" value="1"/>
</dbReference>
<keyword evidence="7 16" id="KW-0812">Transmembrane</keyword>
<evidence type="ECO:0000256" key="8">
    <source>
        <dbReference type="ARBA" id="ARBA00022801"/>
    </source>
</evidence>
<dbReference type="OrthoDB" id="9804124at2"/>
<evidence type="ECO:0000256" key="3">
    <source>
        <dbReference type="ARBA" id="ARBA00007171"/>
    </source>
</evidence>
<evidence type="ECO:0000256" key="9">
    <source>
        <dbReference type="ARBA" id="ARBA00022960"/>
    </source>
</evidence>
<dbReference type="GO" id="GO:0071555">
    <property type="term" value="P:cell wall organization"/>
    <property type="evidence" value="ECO:0007669"/>
    <property type="project" value="UniProtKB-KW"/>
</dbReference>
<evidence type="ECO:0000256" key="6">
    <source>
        <dbReference type="ARBA" id="ARBA00022670"/>
    </source>
</evidence>
<keyword evidence="19" id="KW-0328">Glycosyltransferase</keyword>
<evidence type="ECO:0000256" key="4">
    <source>
        <dbReference type="ARBA" id="ARBA00022475"/>
    </source>
</evidence>
<dbReference type="EC" id="2.4.1.129" evidence="19"/>
<dbReference type="Proteomes" id="UP000000467">
    <property type="component" value="Chromosome"/>
</dbReference>
<dbReference type="STRING" id="1089553.Tph_c06000"/>
<evidence type="ECO:0000313" key="20">
    <source>
        <dbReference type="Proteomes" id="UP000000467"/>
    </source>
</evidence>
<feature type="region of interest" description="Disordered" evidence="15">
    <location>
        <begin position="665"/>
        <end position="748"/>
    </location>
</feature>
<dbReference type="GO" id="GO:0005886">
    <property type="term" value="C:plasma membrane"/>
    <property type="evidence" value="ECO:0007669"/>
    <property type="project" value="UniProtKB-SubCell"/>
</dbReference>
<keyword evidence="6" id="KW-0645">Protease</keyword>
<dbReference type="KEGG" id="tpz:Tph_c06000"/>
<keyword evidence="9" id="KW-0133">Cell shape</keyword>
<feature type="coiled-coil region" evidence="14">
    <location>
        <begin position="450"/>
        <end position="477"/>
    </location>
</feature>
<keyword evidence="13" id="KW-0961">Cell wall biogenesis/degradation</keyword>
<dbReference type="HOGENOM" id="CLU_009289_1_1_9"/>
<evidence type="ECO:0000256" key="10">
    <source>
        <dbReference type="ARBA" id="ARBA00022984"/>
    </source>
</evidence>
<gene>
    <name evidence="19" type="primary">mrdA</name>
    <name evidence="19" type="ordered locus">Tph_c06000</name>
</gene>
<reference evidence="19 20" key="1">
    <citation type="journal article" date="2012" name="BMC Genomics">
        <title>Genome-guided analysis of physiological and morphological traits of the fermentative acetate oxidizer Thermacetogenium phaeum.</title>
        <authorList>
            <person name="Oehler D."/>
            <person name="Poehlein A."/>
            <person name="Leimbach A."/>
            <person name="Muller N."/>
            <person name="Daniel R."/>
            <person name="Gottschalk G."/>
            <person name="Schink B."/>
        </authorList>
    </citation>
    <scope>NUCLEOTIDE SEQUENCE [LARGE SCALE GENOMIC DNA]</scope>
    <source>
        <strain evidence="20">ATCC BAA-254 / DSM 26808 / PB</strain>
    </source>
</reference>
<accession>K4LFJ5</accession>
<dbReference type="EMBL" id="CP003732">
    <property type="protein sequence ID" value="AFV10837.1"/>
    <property type="molecule type" value="Genomic_DNA"/>
</dbReference>
<dbReference type="InterPro" id="IPR012338">
    <property type="entry name" value="Beta-lactam/transpept-like"/>
</dbReference>
<evidence type="ECO:0000256" key="15">
    <source>
        <dbReference type="SAM" id="MobiDB-lite"/>
    </source>
</evidence>
<evidence type="ECO:0000256" key="7">
    <source>
        <dbReference type="ARBA" id="ARBA00022692"/>
    </source>
</evidence>
<dbReference type="GO" id="GO:0006508">
    <property type="term" value="P:proteolysis"/>
    <property type="evidence" value="ECO:0007669"/>
    <property type="project" value="UniProtKB-KW"/>
</dbReference>
<keyword evidence="11 16" id="KW-1133">Transmembrane helix</keyword>
<protein>
    <submittedName>
        <fullName evidence="19">Penicillin-binding protein 2, peptidoglycan glycosyltransferase MrdA</fullName>
        <ecNumber evidence="19">2.4.1.129</ecNumber>
    </submittedName>
</protein>
<evidence type="ECO:0000313" key="19">
    <source>
        <dbReference type="EMBL" id="AFV10837.1"/>
    </source>
</evidence>
<keyword evidence="4" id="KW-1003">Cell membrane</keyword>
<keyword evidence="10" id="KW-0573">Peptidoglycan synthesis</keyword>
<dbReference type="GO" id="GO:0008360">
    <property type="term" value="P:regulation of cell shape"/>
    <property type="evidence" value="ECO:0007669"/>
    <property type="project" value="UniProtKB-KW"/>
</dbReference>
<keyword evidence="5" id="KW-0997">Cell inner membrane</keyword>
<evidence type="ECO:0000256" key="13">
    <source>
        <dbReference type="ARBA" id="ARBA00023316"/>
    </source>
</evidence>
<feature type="compositionally biased region" description="Basic and acidic residues" evidence="15">
    <location>
        <begin position="739"/>
        <end position="748"/>
    </location>
</feature>
<dbReference type="InterPro" id="IPR017790">
    <property type="entry name" value="Penicillin-binding_protein_2"/>
</dbReference>
<evidence type="ECO:0000256" key="5">
    <source>
        <dbReference type="ARBA" id="ARBA00022519"/>
    </source>
</evidence>
<feature type="transmembrane region" description="Helical" evidence="16">
    <location>
        <begin position="12"/>
        <end position="30"/>
    </location>
</feature>
<dbReference type="InterPro" id="IPR001460">
    <property type="entry name" value="PCN-bd_Tpept"/>
</dbReference>
<dbReference type="GO" id="GO:0009252">
    <property type="term" value="P:peptidoglycan biosynthetic process"/>
    <property type="evidence" value="ECO:0007669"/>
    <property type="project" value="UniProtKB-KW"/>
</dbReference>
<dbReference type="RefSeq" id="WP_015049755.1">
    <property type="nucleotide sequence ID" value="NC_018870.1"/>
</dbReference>
<sequence length="748" mass="83301">MIVDKSLIKKYRICQGIVIAIFAVLALRLMTLQLVEAPVYKTKAEQNRFRFLPIRAPRGEIVDRNGRVLAANKIVNTVSLLRQQTDQETLEHTIDRLADLLGDVYPEIDAEYIKKLLDEHKERPYEPVVIKRDISMEVVARLEERRRELPGVLIGKEIVRYYPEKTLASHIIGHIGEISQEELEADDNNEYRPGDLVGRFGLEAQYEKYLRGKDGFQQVEVDVSGRPVANSDLITVNPEQGNNLVLTLDYDLQKVLEEAMDKALAEQKKTAGAAVVIDVRTGAILAMTSRPNFDPNALVPPVSMKAVRDYLAPPPGTEPTMLNRAISSKYPPGSTFKPITAMAALEAGAISTRDTVFCSGKYPRPPYTGCWGVHRTVDLFKAMAVSCNVFFIEAGRRAGVEMLSKIAHEFRLDEKTGIDLPGEVAGAFLDPAKKKARNLPWLEEWYQKEQQELDKKYERLLAEADSEQERRDLLYRKKDEERLLKSQYNDKYNVYVKWQPYDTYYMSFGQGGNEFTPLGLANYVATLANGGKVMRPYLVERVETPDGKVVARFGPKVVHRVDVSERSMELTREAMVRVCEPGGTAYWLFGDFPVKVAAKTGTAESGRGKDLYHGLFVAFAPADDPEIAFAGIIEYGYHGSESVGPVAKEVFREYFGLNKEEIKEQEDVAEEGPDAVAAPPAQPVTSEREDQGTTDETEPGIAQPPAGEPGVPQEPPAEPGDNGEGEAPGGVQESLPALPEEREQPPSE</sequence>
<dbReference type="InterPro" id="IPR005311">
    <property type="entry name" value="PBP_dimer"/>
</dbReference>
<evidence type="ECO:0000259" key="18">
    <source>
        <dbReference type="Pfam" id="PF03717"/>
    </source>
</evidence>
<keyword evidence="19" id="KW-0808">Transferase</keyword>
<dbReference type="InterPro" id="IPR036138">
    <property type="entry name" value="PBP_dimer_sf"/>
</dbReference>
<dbReference type="SUPFAM" id="SSF56601">
    <property type="entry name" value="beta-lactamase/transpeptidase-like"/>
    <property type="match status" value="1"/>
</dbReference>
<evidence type="ECO:0000256" key="2">
    <source>
        <dbReference type="ARBA" id="ARBA00004236"/>
    </source>
</evidence>
<dbReference type="NCBIfam" id="TIGR03423">
    <property type="entry name" value="pbp2_mrdA"/>
    <property type="match status" value="1"/>
</dbReference>
<name>K4LFJ5_THEPS</name>
<evidence type="ECO:0000259" key="17">
    <source>
        <dbReference type="Pfam" id="PF00905"/>
    </source>
</evidence>
<feature type="domain" description="Penicillin-binding protein dimerisation" evidence="18">
    <location>
        <begin position="54"/>
        <end position="231"/>
    </location>
</feature>
<keyword evidence="14" id="KW-0175">Coiled coil</keyword>
<keyword evidence="12 16" id="KW-0472">Membrane</keyword>
<dbReference type="SUPFAM" id="SSF56519">
    <property type="entry name" value="Penicillin binding protein dimerisation domain"/>
    <property type="match status" value="1"/>
</dbReference>
<dbReference type="Pfam" id="PF00905">
    <property type="entry name" value="Transpeptidase"/>
    <property type="match status" value="1"/>
</dbReference>
<comment type="subcellular location">
    <subcellularLocation>
        <location evidence="2">Cell membrane</location>
    </subcellularLocation>
    <subcellularLocation>
        <location evidence="1">Membrane</location>
        <topology evidence="1">Single-pass membrane protein</topology>
    </subcellularLocation>
</comment>
<keyword evidence="20" id="KW-1185">Reference proteome</keyword>
<dbReference type="GO" id="GO:0016757">
    <property type="term" value="F:glycosyltransferase activity"/>
    <property type="evidence" value="ECO:0007669"/>
    <property type="project" value="UniProtKB-KW"/>
</dbReference>
<keyword evidence="8" id="KW-0378">Hydrolase</keyword>
<organism evidence="19 20">
    <name type="scientific">Thermacetogenium phaeum (strain ATCC BAA-254 / DSM 26808 / PB)</name>
    <dbReference type="NCBI Taxonomy" id="1089553"/>
    <lineage>
        <taxon>Bacteria</taxon>
        <taxon>Bacillati</taxon>
        <taxon>Bacillota</taxon>
        <taxon>Clostridia</taxon>
        <taxon>Thermoanaerobacterales</taxon>
        <taxon>Thermoanaerobacteraceae</taxon>
        <taxon>Thermacetogenium</taxon>
    </lineage>
</organism>
<evidence type="ECO:0000256" key="14">
    <source>
        <dbReference type="SAM" id="Coils"/>
    </source>
</evidence>